<evidence type="ECO:0000313" key="3">
    <source>
        <dbReference type="Proteomes" id="UP000229340"/>
    </source>
</evidence>
<reference evidence="2 4" key="4">
    <citation type="submission" date="2018-06" db="EMBL/GenBank/DDBJ databases">
        <authorList>
            <consortium name="Pathogen Informatics"/>
            <person name="Doyle S."/>
        </authorList>
    </citation>
    <scope>NUCLEOTIDE SEQUENCE [LARGE SCALE GENOMIC DNA]</scope>
    <source>
        <strain evidence="2 4">NCTC10465</strain>
    </source>
</reference>
<sequence length="107" mass="12099">MYDIRTTADFDKWLRKLKDRQAVKAIVLRLTRAEAGNLGDIKSVGGQVSEMRIFVGAGYRLYFTIQGQTIIFMLCGGDKSTQQSDIRTAQAMIANLEYDEVDDNENE</sequence>
<dbReference type="EMBL" id="CP024445">
    <property type="protein sequence ID" value="ATR79822.1"/>
    <property type="molecule type" value="Genomic_DNA"/>
</dbReference>
<keyword evidence="1" id="KW-0614">Plasmid</keyword>
<dbReference type="EMBL" id="UGPY01000002">
    <property type="protein sequence ID" value="STZ04810.1"/>
    <property type="molecule type" value="Genomic_DNA"/>
</dbReference>
<keyword evidence="4" id="KW-1185">Reference proteome</keyword>
<dbReference type="Pfam" id="PF05973">
    <property type="entry name" value="Gp49"/>
    <property type="match status" value="1"/>
</dbReference>
<dbReference type="AlphaFoldDB" id="A0A0X8K8F4"/>
<dbReference type="PANTHER" id="PTHR41791">
    <property type="entry name" value="SSL7039 PROTEIN"/>
    <property type="match status" value="1"/>
</dbReference>
<dbReference type="PIRSF" id="PIRSF028744">
    <property type="entry name" value="Addict_mod_HI1419"/>
    <property type="match status" value="1"/>
</dbReference>
<dbReference type="InterPro" id="IPR009241">
    <property type="entry name" value="HigB-like"/>
</dbReference>
<accession>A0A0X8K8F4</accession>
<evidence type="ECO:0000313" key="4">
    <source>
        <dbReference type="Proteomes" id="UP000255230"/>
    </source>
</evidence>
<dbReference type="Proteomes" id="UP000255230">
    <property type="component" value="Unassembled WGS sequence"/>
</dbReference>
<dbReference type="InterPro" id="IPR035093">
    <property type="entry name" value="RelE/ParE_toxin_dom_sf"/>
</dbReference>
<dbReference type="PANTHER" id="PTHR41791:SF1">
    <property type="entry name" value="SSL7039 PROTEIN"/>
    <property type="match status" value="1"/>
</dbReference>
<evidence type="ECO:0000313" key="2">
    <source>
        <dbReference type="EMBL" id="STZ04810.1"/>
    </source>
</evidence>
<evidence type="ECO:0000313" key="1">
    <source>
        <dbReference type="EMBL" id="ATR79822.1"/>
    </source>
</evidence>
<proteinExistence type="predicted"/>
<geneLocation type="plasmid" evidence="1">
    <name>pNP7-2</name>
</geneLocation>
<geneLocation type="plasmid" evidence="3">
    <name>pnp7-2</name>
</geneLocation>
<gene>
    <name evidence="2" type="ORF">NCTC10465_02264</name>
    <name evidence="1" type="ORF">NP7_10675</name>
</gene>
<protein>
    <submittedName>
        <fullName evidence="2">Putative addiction module killer protein</fullName>
    </submittedName>
    <submittedName>
        <fullName evidence="1">Type II toxin-antitoxin system RelE/ParE family toxin</fullName>
    </submittedName>
</protein>
<dbReference type="KEGG" id="mos:AXE82_10860"/>
<dbReference type="NCBIfam" id="TIGR02683">
    <property type="entry name" value="upstrm_HI1419"/>
    <property type="match status" value="1"/>
</dbReference>
<organism evidence="1 3">
    <name type="scientific">Faucicola osloensis</name>
    <name type="common">Moraxella osloensis</name>
    <dbReference type="NCBI Taxonomy" id="34062"/>
    <lineage>
        <taxon>Bacteria</taxon>
        <taxon>Pseudomonadati</taxon>
        <taxon>Pseudomonadota</taxon>
        <taxon>Gammaproteobacteria</taxon>
        <taxon>Moraxellales</taxon>
        <taxon>Moraxellaceae</taxon>
        <taxon>Faucicola</taxon>
    </lineage>
</organism>
<dbReference type="Proteomes" id="UP000229340">
    <property type="component" value="Plasmid pNP7-2"/>
</dbReference>
<reference evidence="1" key="2">
    <citation type="journal article" date="2018" name="Genome Announc.">
        <title>Complete Genome Sequences of Three Moraxella osloensis Strains Isolated from Human Skin.</title>
        <authorList>
            <person name="Lim J.Y."/>
            <person name="Hwang I."/>
            <person name="Ganzorig M."/>
            <person name="Huang S.L."/>
            <person name="Cho G.S."/>
            <person name="Franz C.M.A.P."/>
            <person name="Lee K."/>
        </authorList>
    </citation>
    <scope>NUCLEOTIDE SEQUENCE</scope>
    <source>
        <strain evidence="1">NP7</strain>
        <plasmid evidence="1">pNP7-2</plasmid>
    </source>
</reference>
<dbReference type="RefSeq" id="WP_062334988.1">
    <property type="nucleotide sequence ID" value="NZ_CP014235.1"/>
</dbReference>
<dbReference type="GeneID" id="35779371"/>
<name>A0A0X8K8F4_FAUOS</name>
<reference evidence="3" key="1">
    <citation type="submission" date="2017-10" db="EMBL/GenBank/DDBJ databases">
        <title>Complete genome sequence of Moraxella osloensis NP7 isolated from human skin.</title>
        <authorList>
            <person name="Lee K."/>
            <person name="Lim J.Y."/>
            <person name="Hwang I."/>
        </authorList>
    </citation>
    <scope>NUCLEOTIDE SEQUENCE [LARGE SCALE GENOMIC DNA]</scope>
    <source>
        <strain evidence="3">NP7</strain>
        <plasmid evidence="3">pnp7-2</plasmid>
    </source>
</reference>
<dbReference type="SUPFAM" id="SSF143011">
    <property type="entry name" value="RelE-like"/>
    <property type="match status" value="1"/>
</dbReference>
<dbReference type="InterPro" id="IPR014056">
    <property type="entry name" value="TypeIITA-like_toxin_pred"/>
</dbReference>
<reference evidence="1" key="3">
    <citation type="journal article" date="2018" name="Misainmurhag Hoiji">
        <title>Complete genome sequence of multidrug-resistant Moraxella osloensis NP7 with multiple plasmids isolated from human skin.</title>
        <authorList>
            <person name="Ganzorig M."/>
            <person name="Lim J.Y."/>
            <person name="Hwang I."/>
            <person name="Lee K."/>
        </authorList>
    </citation>
    <scope>NUCLEOTIDE SEQUENCE</scope>
    <source>
        <strain evidence="1">NP7</strain>
        <plasmid evidence="1">pNP7-2</plasmid>
    </source>
</reference>